<accession>A0A242M435</accession>
<keyword evidence="8" id="KW-0626">Porin</keyword>
<keyword evidence="6 11" id="KW-0732">Signal</keyword>
<evidence type="ECO:0000256" key="3">
    <source>
        <dbReference type="ARBA" id="ARBA00022448"/>
    </source>
</evidence>
<evidence type="ECO:0000256" key="1">
    <source>
        <dbReference type="ARBA" id="ARBA00004571"/>
    </source>
</evidence>
<dbReference type="GO" id="GO:0034220">
    <property type="term" value="P:monoatomic ion transmembrane transport"/>
    <property type="evidence" value="ECO:0007669"/>
    <property type="project" value="InterPro"/>
</dbReference>
<evidence type="ECO:0000256" key="11">
    <source>
        <dbReference type="SAM" id="SignalP"/>
    </source>
</evidence>
<organism evidence="13 14">
    <name type="scientific">Caballeronia sordidicola</name>
    <name type="common">Burkholderia sordidicola</name>
    <dbReference type="NCBI Taxonomy" id="196367"/>
    <lineage>
        <taxon>Bacteria</taxon>
        <taxon>Pseudomonadati</taxon>
        <taxon>Pseudomonadota</taxon>
        <taxon>Betaproteobacteria</taxon>
        <taxon>Burkholderiales</taxon>
        <taxon>Burkholderiaceae</taxon>
        <taxon>Caballeronia</taxon>
    </lineage>
</organism>
<feature type="domain" description="Porin" evidence="12">
    <location>
        <begin position="13"/>
        <end position="330"/>
    </location>
</feature>
<keyword evidence="10" id="KW-0998">Cell outer membrane</keyword>
<evidence type="ECO:0000313" key="13">
    <source>
        <dbReference type="EMBL" id="OTP65954.1"/>
    </source>
</evidence>
<dbReference type="InterPro" id="IPR001702">
    <property type="entry name" value="Porin_Gram-ve"/>
</dbReference>
<dbReference type="InterPro" id="IPR050298">
    <property type="entry name" value="Gram-neg_bact_OMP"/>
</dbReference>
<keyword evidence="9" id="KW-0472">Membrane</keyword>
<protein>
    <submittedName>
        <fullName evidence="13">Outer membrane protein (Porin)</fullName>
    </submittedName>
</protein>
<dbReference type="GO" id="GO:0046930">
    <property type="term" value="C:pore complex"/>
    <property type="evidence" value="ECO:0007669"/>
    <property type="project" value="UniProtKB-KW"/>
</dbReference>
<dbReference type="RefSeq" id="WP_086383945.1">
    <property type="nucleotide sequence ID" value="NZ_NBTY01000211.1"/>
</dbReference>
<evidence type="ECO:0000256" key="9">
    <source>
        <dbReference type="ARBA" id="ARBA00023136"/>
    </source>
</evidence>
<evidence type="ECO:0000256" key="10">
    <source>
        <dbReference type="ARBA" id="ARBA00023237"/>
    </source>
</evidence>
<evidence type="ECO:0000313" key="14">
    <source>
        <dbReference type="Proteomes" id="UP000194546"/>
    </source>
</evidence>
<evidence type="ECO:0000256" key="8">
    <source>
        <dbReference type="ARBA" id="ARBA00023114"/>
    </source>
</evidence>
<feature type="signal peptide" evidence="11">
    <location>
        <begin position="1"/>
        <end position="20"/>
    </location>
</feature>
<dbReference type="EMBL" id="NBTY01000211">
    <property type="protein sequence ID" value="OTP65954.1"/>
    <property type="molecule type" value="Genomic_DNA"/>
</dbReference>
<dbReference type="Proteomes" id="UP000194546">
    <property type="component" value="Unassembled WGS sequence"/>
</dbReference>
<dbReference type="InterPro" id="IPR023614">
    <property type="entry name" value="Porin_dom_sf"/>
</dbReference>
<keyword evidence="3" id="KW-0813">Transport</keyword>
<dbReference type="PRINTS" id="PR00182">
    <property type="entry name" value="ECOLNEIPORIN"/>
</dbReference>
<dbReference type="GO" id="GO:0015288">
    <property type="term" value="F:porin activity"/>
    <property type="evidence" value="ECO:0007669"/>
    <property type="project" value="UniProtKB-KW"/>
</dbReference>
<feature type="chain" id="PRO_5012241431" evidence="11">
    <location>
        <begin position="21"/>
        <end position="362"/>
    </location>
</feature>
<evidence type="ECO:0000256" key="7">
    <source>
        <dbReference type="ARBA" id="ARBA00023065"/>
    </source>
</evidence>
<dbReference type="PRINTS" id="PR00184">
    <property type="entry name" value="NEISSPPORIN"/>
</dbReference>
<dbReference type="PANTHER" id="PTHR34501">
    <property type="entry name" value="PROTEIN YDDL-RELATED"/>
    <property type="match status" value="1"/>
</dbReference>
<comment type="subunit">
    <text evidence="2">Homotrimer.</text>
</comment>
<sequence>MNSKLVGGVVGLVMASGAQAQSSVTLYGVIDDGLTYVSNVGGAHVYKMDDSVSQGNRFGFKGVEDLGGGLKAVFDLEGGFNSNTGASRQGGLEFGRLAFAGLSSAQYGTVTLGRQYDQMTTTLLRFHSGFNTVGIYNLNPGDQDRISGEWLDNMVTYTSPDLAGLKFSGQYSFNSQSAPTTNYGHAYSFGASYVRGPFSAGAAMTDIHDYFFSPGSSLGVSEFFGTTLATSSATVAVRDFRTAGVGAGWDFGKLYLSSVYTNTYFDSGRATQTLQSLNAAARYLFGPDLYAAGGYTYSKTADSKWNLFAVTIDYLLSKRTDVYVSANYEKAAGDRTRADLVTLGASSSDKQLALRVGMRHRF</sequence>
<name>A0A242M435_CABSO</name>
<comment type="caution">
    <text evidence="13">The sequence shown here is derived from an EMBL/GenBank/DDBJ whole genome shotgun (WGS) entry which is preliminary data.</text>
</comment>
<reference evidence="13 14" key="1">
    <citation type="submission" date="2017-03" db="EMBL/GenBank/DDBJ databases">
        <title>Genome analysis of strain PAMC 26510.</title>
        <authorList>
            <person name="Oh H.-M."/>
            <person name="Yang J.-A."/>
        </authorList>
    </citation>
    <scope>NUCLEOTIDE SEQUENCE [LARGE SCALE GENOMIC DNA]</scope>
    <source>
        <strain evidence="13 14">PAMC 26510</strain>
    </source>
</reference>
<keyword evidence="7" id="KW-0406">Ion transport</keyword>
<dbReference type="InterPro" id="IPR002299">
    <property type="entry name" value="Porin_Neis"/>
</dbReference>
<dbReference type="PANTHER" id="PTHR34501:SF9">
    <property type="entry name" value="MAJOR OUTER MEMBRANE PROTEIN P.IA"/>
    <property type="match status" value="1"/>
</dbReference>
<dbReference type="Gene3D" id="2.40.160.10">
    <property type="entry name" value="Porin"/>
    <property type="match status" value="1"/>
</dbReference>
<evidence type="ECO:0000256" key="6">
    <source>
        <dbReference type="ARBA" id="ARBA00022729"/>
    </source>
</evidence>
<dbReference type="Pfam" id="PF13609">
    <property type="entry name" value="Porin_4"/>
    <property type="match status" value="1"/>
</dbReference>
<dbReference type="GO" id="GO:0009279">
    <property type="term" value="C:cell outer membrane"/>
    <property type="evidence" value="ECO:0007669"/>
    <property type="project" value="UniProtKB-SubCell"/>
</dbReference>
<gene>
    <name evidence="13" type="ORF">PAMC26510_36535</name>
</gene>
<evidence type="ECO:0000256" key="5">
    <source>
        <dbReference type="ARBA" id="ARBA00022692"/>
    </source>
</evidence>
<dbReference type="AlphaFoldDB" id="A0A242M435"/>
<comment type="subcellular location">
    <subcellularLocation>
        <location evidence="1">Cell outer membrane</location>
        <topology evidence="1">Multi-pass membrane protein</topology>
    </subcellularLocation>
</comment>
<dbReference type="SUPFAM" id="SSF56935">
    <property type="entry name" value="Porins"/>
    <property type="match status" value="1"/>
</dbReference>
<evidence type="ECO:0000256" key="2">
    <source>
        <dbReference type="ARBA" id="ARBA00011233"/>
    </source>
</evidence>
<keyword evidence="5" id="KW-0812">Transmembrane</keyword>
<keyword evidence="4" id="KW-1134">Transmembrane beta strand</keyword>
<evidence type="ECO:0000259" key="12">
    <source>
        <dbReference type="Pfam" id="PF13609"/>
    </source>
</evidence>
<dbReference type="CDD" id="cd00342">
    <property type="entry name" value="gram_neg_porins"/>
    <property type="match status" value="1"/>
</dbReference>
<dbReference type="InterPro" id="IPR033900">
    <property type="entry name" value="Gram_neg_porin_domain"/>
</dbReference>
<evidence type="ECO:0000256" key="4">
    <source>
        <dbReference type="ARBA" id="ARBA00022452"/>
    </source>
</evidence>
<proteinExistence type="predicted"/>